<keyword evidence="2" id="KW-0479">Metal-binding</keyword>
<dbReference type="GO" id="GO:0046872">
    <property type="term" value="F:metal ion binding"/>
    <property type="evidence" value="ECO:0007669"/>
    <property type="project" value="UniProtKB-KW"/>
</dbReference>
<dbReference type="SUPFAM" id="SSF50022">
    <property type="entry name" value="ISP domain"/>
    <property type="match status" value="1"/>
</dbReference>
<evidence type="ECO:0000313" key="7">
    <source>
        <dbReference type="EMBL" id="EED13577.1"/>
    </source>
</evidence>
<dbReference type="PANTHER" id="PTHR43756">
    <property type="entry name" value="CHOLINE MONOOXYGENASE, CHLOROPLASTIC"/>
    <property type="match status" value="1"/>
</dbReference>
<dbReference type="VEuPathDB" id="FungiDB:TSTA_098340"/>
<organism evidence="7 8">
    <name type="scientific">Talaromyces stipitatus (strain ATCC 10500 / CBS 375.48 / QM 6759 / NRRL 1006)</name>
    <name type="common">Penicillium stipitatum</name>
    <dbReference type="NCBI Taxonomy" id="441959"/>
    <lineage>
        <taxon>Eukaryota</taxon>
        <taxon>Fungi</taxon>
        <taxon>Dikarya</taxon>
        <taxon>Ascomycota</taxon>
        <taxon>Pezizomycotina</taxon>
        <taxon>Eurotiomycetes</taxon>
        <taxon>Eurotiomycetidae</taxon>
        <taxon>Eurotiales</taxon>
        <taxon>Trichocomaceae</taxon>
        <taxon>Talaromyces</taxon>
        <taxon>Talaromyces sect. Talaromyces</taxon>
    </lineage>
</organism>
<evidence type="ECO:0000259" key="6">
    <source>
        <dbReference type="PROSITE" id="PS51296"/>
    </source>
</evidence>
<reference evidence="8" key="1">
    <citation type="journal article" date="2015" name="Genome Announc.">
        <title>Genome sequence of the AIDS-associated pathogen Penicillium marneffei (ATCC18224) and its near taxonomic relative Talaromyces stipitatus (ATCC10500).</title>
        <authorList>
            <person name="Nierman W.C."/>
            <person name="Fedorova-Abrams N.D."/>
            <person name="Andrianopoulos A."/>
        </authorList>
    </citation>
    <scope>NUCLEOTIDE SEQUENCE [LARGE SCALE GENOMIC DNA]</scope>
    <source>
        <strain evidence="8">ATCC 10500 / CBS 375.48 / QM 6759 / NRRL 1006</strain>
    </source>
</reference>
<gene>
    <name evidence="7" type="ORF">TSTA_098340</name>
</gene>
<dbReference type="PhylomeDB" id="B8MM65"/>
<keyword evidence="4" id="KW-0408">Iron</keyword>
<dbReference type="PRINTS" id="PR00090">
    <property type="entry name" value="RNGDIOXGNASE"/>
</dbReference>
<keyword evidence="1" id="KW-0001">2Fe-2S</keyword>
<evidence type="ECO:0000256" key="2">
    <source>
        <dbReference type="ARBA" id="ARBA00022723"/>
    </source>
</evidence>
<name>B8MM65_TALSN</name>
<dbReference type="GO" id="GO:0004497">
    <property type="term" value="F:monooxygenase activity"/>
    <property type="evidence" value="ECO:0007669"/>
    <property type="project" value="UniProtKB-KW"/>
</dbReference>
<feature type="domain" description="Rieske" evidence="6">
    <location>
        <begin position="38"/>
        <end position="126"/>
    </location>
</feature>
<dbReference type="HOGENOM" id="CLU_1205472_0_0_1"/>
<proteinExistence type="predicted"/>
<evidence type="ECO:0000256" key="1">
    <source>
        <dbReference type="ARBA" id="ARBA00022714"/>
    </source>
</evidence>
<dbReference type="AlphaFoldDB" id="B8MM65"/>
<evidence type="ECO:0000256" key="4">
    <source>
        <dbReference type="ARBA" id="ARBA00023004"/>
    </source>
</evidence>
<dbReference type="EMBL" id="EQ962658">
    <property type="protein sequence ID" value="EED13577.1"/>
    <property type="molecule type" value="Genomic_DNA"/>
</dbReference>
<keyword evidence="8" id="KW-1185">Reference proteome</keyword>
<dbReference type="STRING" id="441959.B8MM65"/>
<dbReference type="RefSeq" id="XP_002485815.1">
    <property type="nucleotide sequence ID" value="XM_002485770.1"/>
</dbReference>
<dbReference type="InterPro" id="IPR017941">
    <property type="entry name" value="Rieske_2Fe-2S"/>
</dbReference>
<evidence type="ECO:0000313" key="8">
    <source>
        <dbReference type="Proteomes" id="UP000001745"/>
    </source>
</evidence>
<dbReference type="Pfam" id="PF00355">
    <property type="entry name" value="Rieske"/>
    <property type="match status" value="1"/>
</dbReference>
<accession>B8MM65</accession>
<protein>
    <submittedName>
        <fullName evidence="7">Choline monooxygenase, putative</fullName>
    </submittedName>
</protein>
<dbReference type="GeneID" id="8099662"/>
<dbReference type="InterPro" id="IPR036922">
    <property type="entry name" value="Rieske_2Fe-2S_sf"/>
</dbReference>
<dbReference type="InterPro" id="IPR001663">
    <property type="entry name" value="Rng_hydr_dOase-A"/>
</dbReference>
<evidence type="ECO:0000256" key="3">
    <source>
        <dbReference type="ARBA" id="ARBA00023002"/>
    </source>
</evidence>
<keyword evidence="5" id="KW-0411">Iron-sulfur</keyword>
<keyword evidence="7" id="KW-0503">Monooxygenase</keyword>
<dbReference type="Gene3D" id="2.102.10.10">
    <property type="entry name" value="Rieske [2Fe-2S] iron-sulphur domain"/>
    <property type="match status" value="1"/>
</dbReference>
<keyword evidence="3" id="KW-0560">Oxidoreductase</keyword>
<dbReference type="Proteomes" id="UP000001745">
    <property type="component" value="Unassembled WGS sequence"/>
</dbReference>
<dbReference type="PANTHER" id="PTHR43756:SF5">
    <property type="entry name" value="CHOLINE MONOOXYGENASE, CHLOROPLASTIC"/>
    <property type="match status" value="1"/>
</dbReference>
<dbReference type="PROSITE" id="PS51296">
    <property type="entry name" value="RIESKE"/>
    <property type="match status" value="1"/>
</dbReference>
<dbReference type="GO" id="GO:0051537">
    <property type="term" value="F:2 iron, 2 sulfur cluster binding"/>
    <property type="evidence" value="ECO:0007669"/>
    <property type="project" value="UniProtKB-KW"/>
</dbReference>
<dbReference type="OrthoDB" id="426882at2759"/>
<dbReference type="InParanoid" id="B8MM65"/>
<sequence length="230" mass="26141">MWQYLGCSSTTTDKEPPRGLPCIIISLRKRRAIFSKRWIFLIHSRRFTQQGDFLSYAVAKLSFFFVQDCDGSINGYHNICRYHAFPIVQARSVSTSILSCKYHGWSYGLRGNLSKAPRFETVSEFEESQHGLFPIYVHTDKIGSSGQVFKQASQTESMSKHGCKILTLLRTTHLITTIVENGLGCELEGGDRELQLSAIIAPLLIHSSVKCWNFLDIVSNPLRDIWNITF</sequence>
<evidence type="ECO:0000256" key="5">
    <source>
        <dbReference type="ARBA" id="ARBA00023014"/>
    </source>
</evidence>